<dbReference type="NCBIfam" id="NF037995">
    <property type="entry name" value="TRAP_S1"/>
    <property type="match status" value="1"/>
</dbReference>
<protein>
    <submittedName>
        <fullName evidence="3">TRAP-type mannitol/chloroaromatic compound transport system, substrate-binding protein</fullName>
    </submittedName>
</protein>
<name>A0A1M7JG63_9BACL</name>
<sequence>MKRILLSLSLILIVLMSACAPIKTVPEGEKKVHEWRLVTHQIEGTSRYDGTIEPFVESVEEITNGQLIIEPYGANTLFPNNDTFEMVQNGVVEMAAIYTGFWTGKDPVFNLAGGTIPGDPINGFEEHFYRSDRLEPITTKAYEQFGITNLGAFDYAPEEMLMSRVPIEGIEDFKGKNIRAAGVASSFYGELGASAISLSAPEIYTGLQLGTVDAAEFNDFLVNGEMGLDEVTRYVIEPAIHVGPSTDKELIVNENAWEQLPEELKAAVYVARDKVRYESAIAYGVESQKAETEWKNNPDIEFIELPEEDIEEMREIGFEYLMNQREESDLSKEYIDEYAKVLQELGYEEEAKILGYSE</sequence>
<evidence type="ECO:0000256" key="1">
    <source>
        <dbReference type="ARBA" id="ARBA00022729"/>
    </source>
</evidence>
<dbReference type="EMBL" id="FRCF01000013">
    <property type="protein sequence ID" value="SHM52014.1"/>
    <property type="molecule type" value="Genomic_DNA"/>
</dbReference>
<organism evidence="3 4">
    <name type="scientific">Lacicoccus alkaliphilus DSM 16010</name>
    <dbReference type="NCBI Taxonomy" id="1123231"/>
    <lineage>
        <taxon>Bacteria</taxon>
        <taxon>Bacillati</taxon>
        <taxon>Bacillota</taxon>
        <taxon>Bacilli</taxon>
        <taxon>Bacillales</taxon>
        <taxon>Salinicoccaceae</taxon>
        <taxon>Lacicoccus</taxon>
    </lineage>
</organism>
<keyword evidence="4" id="KW-1185">Reference proteome</keyword>
<reference evidence="3 4" key="1">
    <citation type="submission" date="2016-11" db="EMBL/GenBank/DDBJ databases">
        <authorList>
            <person name="Jaros S."/>
            <person name="Januszkiewicz K."/>
            <person name="Wedrychowicz H."/>
        </authorList>
    </citation>
    <scope>NUCLEOTIDE SEQUENCE [LARGE SCALE GENOMIC DNA]</scope>
    <source>
        <strain evidence="3 4">DSM 16010</strain>
    </source>
</reference>
<dbReference type="PROSITE" id="PS51257">
    <property type="entry name" value="PROKAR_LIPOPROTEIN"/>
    <property type="match status" value="1"/>
</dbReference>
<evidence type="ECO:0000256" key="2">
    <source>
        <dbReference type="SAM" id="SignalP"/>
    </source>
</evidence>
<dbReference type="GO" id="GO:0055085">
    <property type="term" value="P:transmembrane transport"/>
    <property type="evidence" value="ECO:0007669"/>
    <property type="project" value="InterPro"/>
</dbReference>
<keyword evidence="1 2" id="KW-0732">Signal</keyword>
<dbReference type="STRING" id="1123231.SAMN02745189_02291"/>
<proteinExistence type="predicted"/>
<accession>A0A1M7JG63</accession>
<dbReference type="PANTHER" id="PTHR33376:SF5">
    <property type="entry name" value="EXTRACYTOPLASMIC SOLUTE RECEPTOR PROTEIN"/>
    <property type="match status" value="1"/>
</dbReference>
<dbReference type="OrthoDB" id="2087at2"/>
<dbReference type="AlphaFoldDB" id="A0A1M7JG63"/>
<dbReference type="PANTHER" id="PTHR33376">
    <property type="match status" value="1"/>
</dbReference>
<gene>
    <name evidence="3" type="ORF">SAMN02745189_02291</name>
</gene>
<dbReference type="Proteomes" id="UP000184206">
    <property type="component" value="Unassembled WGS sequence"/>
</dbReference>
<evidence type="ECO:0000313" key="3">
    <source>
        <dbReference type="EMBL" id="SHM52014.1"/>
    </source>
</evidence>
<dbReference type="RefSeq" id="WP_072710711.1">
    <property type="nucleotide sequence ID" value="NZ_FRCF01000013.1"/>
</dbReference>
<dbReference type="InterPro" id="IPR018389">
    <property type="entry name" value="DctP_fam"/>
</dbReference>
<dbReference type="Gene3D" id="3.40.190.170">
    <property type="entry name" value="Bacterial extracellular solute-binding protein, family 7"/>
    <property type="match status" value="1"/>
</dbReference>
<feature type="signal peptide" evidence="2">
    <location>
        <begin position="1"/>
        <end position="20"/>
    </location>
</feature>
<evidence type="ECO:0000313" key="4">
    <source>
        <dbReference type="Proteomes" id="UP000184206"/>
    </source>
</evidence>
<feature type="chain" id="PRO_5012093677" evidence="2">
    <location>
        <begin position="21"/>
        <end position="358"/>
    </location>
</feature>
<dbReference type="Pfam" id="PF03480">
    <property type="entry name" value="DctP"/>
    <property type="match status" value="1"/>
</dbReference>
<dbReference type="InterPro" id="IPR038404">
    <property type="entry name" value="TRAP_DctP_sf"/>
</dbReference>